<organism evidence="1 2">
    <name type="scientific">Leersia perrieri</name>
    <dbReference type="NCBI Taxonomy" id="77586"/>
    <lineage>
        <taxon>Eukaryota</taxon>
        <taxon>Viridiplantae</taxon>
        <taxon>Streptophyta</taxon>
        <taxon>Embryophyta</taxon>
        <taxon>Tracheophyta</taxon>
        <taxon>Spermatophyta</taxon>
        <taxon>Magnoliopsida</taxon>
        <taxon>Liliopsida</taxon>
        <taxon>Poales</taxon>
        <taxon>Poaceae</taxon>
        <taxon>BOP clade</taxon>
        <taxon>Oryzoideae</taxon>
        <taxon>Oryzeae</taxon>
        <taxon>Oryzinae</taxon>
        <taxon>Leersia</taxon>
    </lineage>
</organism>
<keyword evidence="2" id="KW-1185">Reference proteome</keyword>
<reference evidence="1" key="3">
    <citation type="submission" date="2015-04" db="UniProtKB">
        <authorList>
            <consortium name="EnsemblPlants"/>
        </authorList>
    </citation>
    <scope>IDENTIFICATION</scope>
</reference>
<protein>
    <submittedName>
        <fullName evidence="1">Uncharacterized protein</fullName>
    </submittedName>
</protein>
<reference evidence="1 2" key="1">
    <citation type="submission" date="2012-08" db="EMBL/GenBank/DDBJ databases">
        <title>Oryza genome evolution.</title>
        <authorList>
            <person name="Wing R.A."/>
        </authorList>
    </citation>
    <scope>NUCLEOTIDE SEQUENCE</scope>
</reference>
<dbReference type="Proteomes" id="UP000032180">
    <property type="component" value="Chromosome 7"/>
</dbReference>
<dbReference type="HOGENOM" id="CLU_2674675_0_0_1"/>
<dbReference type="EnsemblPlants" id="LPERR07G01430.1">
    <property type="protein sequence ID" value="LPERR07G01430.1"/>
    <property type="gene ID" value="LPERR07G01430"/>
</dbReference>
<dbReference type="Gramene" id="LPERR07G01430.1">
    <property type="protein sequence ID" value="LPERR07G01430.1"/>
    <property type="gene ID" value="LPERR07G01430"/>
</dbReference>
<proteinExistence type="predicted"/>
<dbReference type="AlphaFoldDB" id="A0A0D9WV20"/>
<accession>A0A0D9WV20</accession>
<evidence type="ECO:0000313" key="2">
    <source>
        <dbReference type="Proteomes" id="UP000032180"/>
    </source>
</evidence>
<evidence type="ECO:0000313" key="1">
    <source>
        <dbReference type="EnsemblPlants" id="LPERR07G01430.1"/>
    </source>
</evidence>
<name>A0A0D9WV20_9ORYZ</name>
<reference evidence="2" key="2">
    <citation type="submission" date="2013-12" db="EMBL/GenBank/DDBJ databases">
        <authorList>
            <person name="Yu Y."/>
            <person name="Lee S."/>
            <person name="de Baynast K."/>
            <person name="Wissotski M."/>
            <person name="Liu L."/>
            <person name="Talag J."/>
            <person name="Goicoechea J."/>
            <person name="Angelova A."/>
            <person name="Jetty R."/>
            <person name="Kudrna D."/>
            <person name="Golser W."/>
            <person name="Rivera L."/>
            <person name="Zhang J."/>
            <person name="Wing R."/>
        </authorList>
    </citation>
    <scope>NUCLEOTIDE SEQUENCE</scope>
</reference>
<sequence length="75" mass="8153">MQPIASPPVAVVNLPPPEPFVVARARRFALTSNDLSTTYVFASTSSTFHLLNSTPSEPRFAAGELEIEPSHRMIS</sequence>